<protein>
    <submittedName>
        <fullName evidence="2">Uncharacterized protein</fullName>
    </submittedName>
</protein>
<reference evidence="2" key="2">
    <citation type="submission" date="2018-08" db="UniProtKB">
        <authorList>
            <consortium name="EnsemblPlants"/>
        </authorList>
    </citation>
    <scope>IDENTIFICATION</scope>
    <source>
        <strain evidence="2">Yugu1</strain>
    </source>
</reference>
<accession>K3YX31</accession>
<keyword evidence="3" id="KW-1185">Reference proteome</keyword>
<organism evidence="2 3">
    <name type="scientific">Setaria italica</name>
    <name type="common">Foxtail millet</name>
    <name type="synonym">Panicum italicum</name>
    <dbReference type="NCBI Taxonomy" id="4555"/>
    <lineage>
        <taxon>Eukaryota</taxon>
        <taxon>Viridiplantae</taxon>
        <taxon>Streptophyta</taxon>
        <taxon>Embryophyta</taxon>
        <taxon>Tracheophyta</taxon>
        <taxon>Spermatophyta</taxon>
        <taxon>Magnoliopsida</taxon>
        <taxon>Liliopsida</taxon>
        <taxon>Poales</taxon>
        <taxon>Poaceae</taxon>
        <taxon>PACMAD clade</taxon>
        <taxon>Panicoideae</taxon>
        <taxon>Panicodae</taxon>
        <taxon>Paniceae</taxon>
        <taxon>Cenchrinae</taxon>
        <taxon>Setaria</taxon>
    </lineage>
</organism>
<evidence type="ECO:0000313" key="2">
    <source>
        <dbReference type="EnsemblPlants" id="KQL31717"/>
    </source>
</evidence>
<dbReference type="AlphaFoldDB" id="K3YX31"/>
<reference evidence="3" key="1">
    <citation type="journal article" date="2012" name="Nat. Biotechnol.">
        <title>Reference genome sequence of the model plant Setaria.</title>
        <authorList>
            <person name="Bennetzen J.L."/>
            <person name="Schmutz J."/>
            <person name="Wang H."/>
            <person name="Percifield R."/>
            <person name="Hawkins J."/>
            <person name="Pontaroli A.C."/>
            <person name="Estep M."/>
            <person name="Feng L."/>
            <person name="Vaughn J.N."/>
            <person name="Grimwood J."/>
            <person name="Jenkins J."/>
            <person name="Barry K."/>
            <person name="Lindquist E."/>
            <person name="Hellsten U."/>
            <person name="Deshpande S."/>
            <person name="Wang X."/>
            <person name="Wu X."/>
            <person name="Mitros T."/>
            <person name="Triplett J."/>
            <person name="Yang X."/>
            <person name="Ye C.Y."/>
            <person name="Mauro-Herrera M."/>
            <person name="Wang L."/>
            <person name="Li P."/>
            <person name="Sharma M."/>
            <person name="Sharma R."/>
            <person name="Ronald P.C."/>
            <person name="Panaud O."/>
            <person name="Kellogg E.A."/>
            <person name="Brutnell T.P."/>
            <person name="Doust A.N."/>
            <person name="Tuskan G.A."/>
            <person name="Rokhsar D."/>
            <person name="Devos K.M."/>
        </authorList>
    </citation>
    <scope>NUCLEOTIDE SEQUENCE [LARGE SCALE GENOMIC DNA]</scope>
    <source>
        <strain evidence="3">cv. Yugu1</strain>
    </source>
</reference>
<evidence type="ECO:0000313" key="3">
    <source>
        <dbReference type="Proteomes" id="UP000004995"/>
    </source>
</evidence>
<proteinExistence type="predicted"/>
<dbReference type="HOGENOM" id="CLU_2363642_0_0_1"/>
<feature type="region of interest" description="Disordered" evidence="1">
    <location>
        <begin position="63"/>
        <end position="96"/>
    </location>
</feature>
<sequence length="96" mass="10619">MQSGCARTTRVAASRVAGGRAAVLVRRGLGYSCHSTPRRYIASLPRWKIVEVRAVIPLVLTKQHATAQEGGRQAPRSLARQEEEREENQPSQEPPM</sequence>
<dbReference type="EnsemblPlants" id="KQL31717">
    <property type="protein sequence ID" value="KQL31717"/>
    <property type="gene ID" value="SETIT_018827mg"/>
</dbReference>
<dbReference type="InParanoid" id="K3YX31"/>
<dbReference type="Proteomes" id="UP000004995">
    <property type="component" value="Unassembled WGS sequence"/>
</dbReference>
<evidence type="ECO:0000256" key="1">
    <source>
        <dbReference type="SAM" id="MobiDB-lite"/>
    </source>
</evidence>
<name>K3YX31_SETIT</name>
<dbReference type="Gramene" id="KQL31717">
    <property type="protein sequence ID" value="KQL31717"/>
    <property type="gene ID" value="SETIT_018827mg"/>
</dbReference>
<dbReference type="EMBL" id="AGNK02000570">
    <property type="status" value="NOT_ANNOTATED_CDS"/>
    <property type="molecule type" value="Genomic_DNA"/>
</dbReference>